<keyword evidence="1" id="KW-1133">Transmembrane helix</keyword>
<evidence type="ECO:0000256" key="1">
    <source>
        <dbReference type="SAM" id="Phobius"/>
    </source>
</evidence>
<sequence>MDSHLIAFLLGFVLCGAGVIFALVFDIGMDRLSGWFKRIF</sequence>
<keyword evidence="1" id="KW-0812">Transmembrane</keyword>
<protein>
    <submittedName>
        <fullName evidence="2">Uncharacterized protein</fullName>
    </submittedName>
</protein>
<feature type="transmembrane region" description="Helical" evidence="1">
    <location>
        <begin position="6"/>
        <end position="28"/>
    </location>
</feature>
<keyword evidence="3" id="KW-1185">Reference proteome</keyword>
<dbReference type="EMBL" id="CP151406">
    <property type="protein sequence ID" value="WZJ20318.1"/>
    <property type="molecule type" value="Genomic_DNA"/>
</dbReference>
<keyword evidence="1" id="KW-0472">Membrane</keyword>
<proteinExistence type="predicted"/>
<evidence type="ECO:0000313" key="2">
    <source>
        <dbReference type="EMBL" id="WZJ20318.1"/>
    </source>
</evidence>
<dbReference type="RefSeq" id="WP_341743089.1">
    <property type="nucleotide sequence ID" value="NZ_CP151406.1"/>
</dbReference>
<organism evidence="2 3">
    <name type="scientific">Azonexus hydrophilus</name>
    <dbReference type="NCBI Taxonomy" id="418702"/>
    <lineage>
        <taxon>Bacteria</taxon>
        <taxon>Pseudomonadati</taxon>
        <taxon>Pseudomonadota</taxon>
        <taxon>Betaproteobacteria</taxon>
        <taxon>Rhodocyclales</taxon>
        <taxon>Azonexaceae</taxon>
        <taxon>Azonexus</taxon>
    </lineage>
</organism>
<name>A0ABZ2XCF8_9RHOO</name>
<dbReference type="Proteomes" id="UP001479520">
    <property type="component" value="Chromosome"/>
</dbReference>
<accession>A0ABZ2XCF8</accession>
<reference evidence="2 3" key="1">
    <citation type="submission" date="2024-04" db="EMBL/GenBank/DDBJ databases">
        <title>Dissimilatory iodate-reducing microorganisms contribute to the enrichment of iodine in groundwater.</title>
        <authorList>
            <person name="Jiang Z."/>
        </authorList>
    </citation>
    <scope>NUCLEOTIDE SEQUENCE [LARGE SCALE GENOMIC DNA]</scope>
    <source>
        <strain evidence="2 3">NCP973</strain>
    </source>
</reference>
<gene>
    <name evidence="2" type="ORF">AADV58_10165</name>
</gene>
<evidence type="ECO:0000313" key="3">
    <source>
        <dbReference type="Proteomes" id="UP001479520"/>
    </source>
</evidence>